<comment type="caution">
    <text evidence="6">The sequence shown here is derived from an EMBL/GenBank/DDBJ whole genome shotgun (WGS) entry which is preliminary data.</text>
</comment>
<keyword evidence="7" id="KW-1185">Reference proteome</keyword>
<dbReference type="PANTHER" id="PTHR38464:SF1">
    <property type="entry name" value="L-ARABINOSE ISOMERASE"/>
    <property type="match status" value="1"/>
</dbReference>
<protein>
    <submittedName>
        <fullName evidence="6">L-arabinose isomerase</fullName>
    </submittedName>
</protein>
<keyword evidence="1" id="KW-0479">Metal-binding</keyword>
<dbReference type="InterPro" id="IPR003762">
    <property type="entry name" value="Lara_isomerase"/>
</dbReference>
<name>A0ABQ6GBW3_9BACL</name>
<dbReference type="GO" id="GO:0016853">
    <property type="term" value="F:isomerase activity"/>
    <property type="evidence" value="ECO:0007669"/>
    <property type="project" value="UniProtKB-KW"/>
</dbReference>
<dbReference type="SUPFAM" id="SSF50443">
    <property type="entry name" value="FucI/AraA C-terminal domain-like"/>
    <property type="match status" value="1"/>
</dbReference>
<keyword evidence="4 6" id="KW-0413">Isomerase</keyword>
<evidence type="ECO:0000256" key="2">
    <source>
        <dbReference type="ARBA" id="ARBA00022935"/>
    </source>
</evidence>
<evidence type="ECO:0000256" key="5">
    <source>
        <dbReference type="ARBA" id="ARBA00023277"/>
    </source>
</evidence>
<dbReference type="SUPFAM" id="SSF53743">
    <property type="entry name" value="FucI/AraA N-terminal and middle domains"/>
    <property type="match status" value="1"/>
</dbReference>
<dbReference type="PANTHER" id="PTHR38464">
    <property type="entry name" value="L-ARABINOSE ISOMERASE"/>
    <property type="match status" value="1"/>
</dbReference>
<organism evidence="6 7">
    <name type="scientific">Paenibacillus glycanilyticus</name>
    <dbReference type="NCBI Taxonomy" id="126569"/>
    <lineage>
        <taxon>Bacteria</taxon>
        <taxon>Bacillati</taxon>
        <taxon>Bacillota</taxon>
        <taxon>Bacilli</taxon>
        <taxon>Bacillales</taxon>
        <taxon>Paenibacillaceae</taxon>
        <taxon>Paenibacillus</taxon>
    </lineage>
</organism>
<dbReference type="EMBL" id="BSSQ01000011">
    <property type="protein sequence ID" value="GLX68454.1"/>
    <property type="molecule type" value="Genomic_DNA"/>
</dbReference>
<keyword evidence="3" id="KW-0464">Manganese</keyword>
<keyword evidence="5" id="KW-0119">Carbohydrate metabolism</keyword>
<gene>
    <name evidence="6" type="primary">araA_1</name>
    <name evidence="6" type="ORF">MU1_27990</name>
</gene>
<evidence type="ECO:0000256" key="1">
    <source>
        <dbReference type="ARBA" id="ARBA00022723"/>
    </source>
</evidence>
<sequence>MSLYPALKSAKKPRIGLYSVGLRAYWDQFPGLRERLIEYGQFIEKRMSAWGEVYNFGLVDTEGEGRRAGEWLNERQVDLVFCHAATYSTSSTVLPVHQINKAPVIFLNLQPTERINYEQSTTGEWLAHCGACPVPEFANAFNRASIPFRVVNGLLGLDYTPAISMTNETTNERKEAQRAWKEIEEWVRAAAVPRTLQHGRFGFLGNTYSGMLDMYSDFTMVQAQTGLHLEVLEMCDLDRMLNSVTPKEAKVKLEEVHYMFQISGDSPSDPIAKRPTKEQLDWSCKVAVAQEKLVKEYDLDALTYYYHGAPGGEYEKLQGGFIVGHSLLTAKGIPCAGEGDLKTNIAMKICDILGTGGSFSEIVVVDYVDETILLGHDGPFHVAISDGKPILRGMGLYHGKQGTGVSVEAKVRTGPITTLNLTQTGDGKMKLIISEGQSKNGPIMRIGNTQTPVKFNQHPDEYMSKWFNEAPTHHCALSIGHNASLFQKVGELMDMVHVTL</sequence>
<reference evidence="6 7" key="1">
    <citation type="submission" date="2023-03" db="EMBL/GenBank/DDBJ databases">
        <title>Draft genome sequence of the bacteria which degrade cell wall of Tricholomamatutake.</title>
        <authorList>
            <person name="Konishi Y."/>
            <person name="Fukuta Y."/>
            <person name="Shirasaka N."/>
        </authorList>
    </citation>
    <scope>NUCLEOTIDE SEQUENCE [LARGE SCALE GENOMIC DNA]</scope>
    <source>
        <strain evidence="7">mu1</strain>
    </source>
</reference>
<keyword evidence="2" id="KW-0054">Arabinose catabolism</keyword>
<dbReference type="CDD" id="cd00578">
    <property type="entry name" value="L-fuc_L-ara-isomerases"/>
    <property type="match status" value="1"/>
</dbReference>
<dbReference type="InterPro" id="IPR009015">
    <property type="entry name" value="Fucose_isomerase_N/cen_sf"/>
</dbReference>
<evidence type="ECO:0000256" key="3">
    <source>
        <dbReference type="ARBA" id="ARBA00023211"/>
    </source>
</evidence>
<dbReference type="RefSeq" id="WP_284239185.1">
    <property type="nucleotide sequence ID" value="NZ_BSSQ01000011.1"/>
</dbReference>
<evidence type="ECO:0000313" key="6">
    <source>
        <dbReference type="EMBL" id="GLX68454.1"/>
    </source>
</evidence>
<evidence type="ECO:0000313" key="7">
    <source>
        <dbReference type="Proteomes" id="UP001157114"/>
    </source>
</evidence>
<proteinExistence type="predicted"/>
<dbReference type="Proteomes" id="UP001157114">
    <property type="component" value="Unassembled WGS sequence"/>
</dbReference>
<accession>A0ABQ6GBW3</accession>
<dbReference type="InterPro" id="IPR004216">
    <property type="entry name" value="Fuc/Ara_isomerase_C"/>
</dbReference>
<evidence type="ECO:0000256" key="4">
    <source>
        <dbReference type="ARBA" id="ARBA00023235"/>
    </source>
</evidence>